<protein>
    <submittedName>
        <fullName evidence="2">Uncharacterized protein</fullName>
    </submittedName>
</protein>
<feature type="transmembrane region" description="Helical" evidence="1">
    <location>
        <begin position="44"/>
        <end position="63"/>
    </location>
</feature>
<feature type="transmembrane region" description="Helical" evidence="1">
    <location>
        <begin position="150"/>
        <end position="173"/>
    </location>
</feature>
<dbReference type="EMBL" id="LT629749">
    <property type="protein sequence ID" value="SDR81930.1"/>
    <property type="molecule type" value="Genomic_DNA"/>
</dbReference>
<sequence>MISTGMRRLLAAFTCLTVLAFVALFVGATRTEQYFAWTIKPATTAAFLGAAYGAGCVMVVLALRSGRWPAVRIPYLAVLLFTVATLLATLLHLDRFHLAAPGAVARAAAWFWLAVYVVVPVAMAVLLVRRRPSPADAVGPSTEGAAPMPSWLRAGLAVQGAVFVLVGLALYVVPRSQAVLWPWPLTPLTGRAVASWLLAFGLAAVLALRVGDLRPLRVIAAAYAVLVVLVLVAVLRFPATLRWGAPATWVFFGLAVLMLVTAAAGLRRRPEPAGVGVGRAA</sequence>
<name>A0A1H1M5K2_9ACTN</name>
<feature type="transmembrane region" description="Helical" evidence="1">
    <location>
        <begin position="75"/>
        <end position="93"/>
    </location>
</feature>
<feature type="transmembrane region" description="Helical" evidence="1">
    <location>
        <begin position="193"/>
        <end position="211"/>
    </location>
</feature>
<dbReference type="OrthoDB" id="3078421at2"/>
<reference evidence="2 3" key="1">
    <citation type="submission" date="2016-10" db="EMBL/GenBank/DDBJ databases">
        <authorList>
            <person name="de Groot N.N."/>
        </authorList>
    </citation>
    <scope>NUCLEOTIDE SEQUENCE [LARGE SCALE GENOMIC DNA]</scope>
    <source>
        <strain evidence="2 3">DSM 21741</strain>
    </source>
</reference>
<dbReference type="Proteomes" id="UP000199092">
    <property type="component" value="Chromosome I"/>
</dbReference>
<evidence type="ECO:0000313" key="3">
    <source>
        <dbReference type="Proteomes" id="UP000199092"/>
    </source>
</evidence>
<proteinExistence type="predicted"/>
<keyword evidence="1" id="KW-1133">Transmembrane helix</keyword>
<accession>A0A1H1M5K2</accession>
<feature type="transmembrane region" description="Helical" evidence="1">
    <location>
        <begin position="243"/>
        <end position="266"/>
    </location>
</feature>
<keyword evidence="3" id="KW-1185">Reference proteome</keyword>
<feature type="transmembrane region" description="Helical" evidence="1">
    <location>
        <begin position="218"/>
        <end position="237"/>
    </location>
</feature>
<feature type="transmembrane region" description="Helical" evidence="1">
    <location>
        <begin position="109"/>
        <end position="129"/>
    </location>
</feature>
<evidence type="ECO:0000256" key="1">
    <source>
        <dbReference type="SAM" id="Phobius"/>
    </source>
</evidence>
<organism evidence="2 3">
    <name type="scientific">Friedmanniella luteola</name>
    <dbReference type="NCBI Taxonomy" id="546871"/>
    <lineage>
        <taxon>Bacteria</taxon>
        <taxon>Bacillati</taxon>
        <taxon>Actinomycetota</taxon>
        <taxon>Actinomycetes</taxon>
        <taxon>Propionibacteriales</taxon>
        <taxon>Nocardioidaceae</taxon>
        <taxon>Friedmanniella</taxon>
    </lineage>
</organism>
<evidence type="ECO:0000313" key="2">
    <source>
        <dbReference type="EMBL" id="SDR81930.1"/>
    </source>
</evidence>
<dbReference type="STRING" id="546871.SAMN04488543_0549"/>
<gene>
    <name evidence="2" type="ORF">SAMN04488543_0549</name>
</gene>
<keyword evidence="1" id="KW-0812">Transmembrane</keyword>
<keyword evidence="1" id="KW-0472">Membrane</keyword>
<dbReference type="RefSeq" id="WP_091409839.1">
    <property type="nucleotide sequence ID" value="NZ_LT629749.1"/>
</dbReference>
<dbReference type="AlphaFoldDB" id="A0A1H1M5K2"/>